<sequence length="124" mass="14582">MNVPLRLLDRMPFDIAVDHLLTQLEPPLAVQVKTWLGIAAPTQVKGGVYRLRERRSQVCVIREDNGPPWEQDYNIFAEMFRDMNDEDRRIIVEFSRLIAAQARRRRRAMGRRTVQRILGNDHDD</sequence>
<reference evidence="1 2" key="1">
    <citation type="submission" date="2024-07" db="EMBL/GenBank/DDBJ databases">
        <authorList>
            <person name="Ren Q."/>
        </authorList>
    </citation>
    <scope>NUCLEOTIDE SEQUENCE [LARGE SCALE GENOMIC DNA]</scope>
    <source>
        <strain evidence="1 2">REN37</strain>
    </source>
</reference>
<evidence type="ECO:0000313" key="2">
    <source>
        <dbReference type="Proteomes" id="UP001562065"/>
    </source>
</evidence>
<protein>
    <submittedName>
        <fullName evidence="1">Uncharacterized protein</fullName>
    </submittedName>
</protein>
<dbReference type="EMBL" id="JBGCUO010000001">
    <property type="protein sequence ID" value="MEY1660791.1"/>
    <property type="molecule type" value="Genomic_DNA"/>
</dbReference>
<dbReference type="RefSeq" id="WP_369454033.1">
    <property type="nucleotide sequence ID" value="NZ_JBGCUO010000001.1"/>
</dbReference>
<organism evidence="1 2">
    <name type="scientific">Isoalcanivorax beigongshangi</name>
    <dbReference type="NCBI Taxonomy" id="3238810"/>
    <lineage>
        <taxon>Bacteria</taxon>
        <taxon>Pseudomonadati</taxon>
        <taxon>Pseudomonadota</taxon>
        <taxon>Gammaproteobacteria</taxon>
        <taxon>Oceanospirillales</taxon>
        <taxon>Alcanivoracaceae</taxon>
        <taxon>Isoalcanivorax</taxon>
    </lineage>
</organism>
<name>A0ABV4AFE8_9GAMM</name>
<comment type="caution">
    <text evidence="1">The sequence shown here is derived from an EMBL/GenBank/DDBJ whole genome shotgun (WGS) entry which is preliminary data.</text>
</comment>
<dbReference type="Proteomes" id="UP001562065">
    <property type="component" value="Unassembled WGS sequence"/>
</dbReference>
<accession>A0ABV4AFE8</accession>
<gene>
    <name evidence="1" type="ORF">AB5I84_01350</name>
</gene>
<evidence type="ECO:0000313" key="1">
    <source>
        <dbReference type="EMBL" id="MEY1660791.1"/>
    </source>
</evidence>
<proteinExistence type="predicted"/>
<keyword evidence="2" id="KW-1185">Reference proteome</keyword>